<protein>
    <submittedName>
        <fullName evidence="2">Uncharacterized protein</fullName>
    </submittedName>
</protein>
<proteinExistence type="predicted"/>
<keyword evidence="3" id="KW-1185">Reference proteome</keyword>
<dbReference type="EMBL" id="MCFG01000191">
    <property type="protein sequence ID" value="ORX78986.1"/>
    <property type="molecule type" value="Genomic_DNA"/>
</dbReference>
<comment type="caution">
    <text evidence="2">The sequence shown here is derived from an EMBL/GenBank/DDBJ whole genome shotgun (WGS) entry which is preliminary data.</text>
</comment>
<gene>
    <name evidence="2" type="ORF">BCR32DRAFT_301294</name>
</gene>
<sequence>MRDKLRIVNDIKDFINKNDINKLKDYIKNENIEIKRIDKDIENYTNKLYNKGKISNELNYFVKIHYDKNIVNFIEIIKKNDLEKLKNYLLKNNVKLYDINYKYFDIMKYSIFLMERKEISSDIYTYIKNHFNRIKVIEIMKKNNVNELRSFSMKNNIEFKELNDNTFDIINYINSPKNKISDDIKKFVIETFVFKRKNIIKYLKEENVIDLKKYIKNNKIEIKDLNDENFDIIDYVNSSTNSISFKMKNFVISHYNKERFEIIELISNNDINYLKEYIEKNSIELEKLNDENFDILNFINKNIEISESMKIFVISHLNKKRYDIVELIRENNLTKLKNYVEKNNIEFKSFEDSYFNIIKYSFHLYNYNIIFCNVKDYIITRYTKQRRLIINMIKKNDINGLKGYIEKNSIELEKLNDENFDILKYINKNIKISKSMKIFVISHLNKKRYDIVELIRENNLTKLKNYVEKNNIEFKSFEDSSFNIIKYSFYFYGCKTISCDVRDYVITGYTRQRRLIINMIKKNDFNGQKKYIIENNVKIDELNGYNFNIVKYTCDYLYNISSKVTELIKDFYYKRGFSIPICLIKENKLNQLKEYTEKNNFIFESLNTNNFNIIEYILTLYQQNLISLEMKNFIIYHYNEKRKMIVKLFEKNNINELKEYSEK</sequence>
<evidence type="ECO:0000256" key="1">
    <source>
        <dbReference type="SAM" id="Coils"/>
    </source>
</evidence>
<accession>A0A1Y1X0P6</accession>
<reference evidence="2 3" key="1">
    <citation type="submission" date="2016-08" db="EMBL/GenBank/DDBJ databases">
        <title>A Parts List for Fungal Cellulosomes Revealed by Comparative Genomics.</title>
        <authorList>
            <consortium name="DOE Joint Genome Institute"/>
            <person name="Haitjema C.H."/>
            <person name="Gilmore S.P."/>
            <person name="Henske J.K."/>
            <person name="Solomon K.V."/>
            <person name="De Groot R."/>
            <person name="Kuo A."/>
            <person name="Mondo S.J."/>
            <person name="Salamov A.A."/>
            <person name="Labutti K."/>
            <person name="Zhao Z."/>
            <person name="Chiniquy J."/>
            <person name="Barry K."/>
            <person name="Brewer H.M."/>
            <person name="Purvine S.O."/>
            <person name="Wright A.T."/>
            <person name="Boxma B."/>
            <person name="Van Alen T."/>
            <person name="Hackstein J.H."/>
            <person name="Baker S.E."/>
            <person name="Grigoriev I.V."/>
            <person name="O'Malley M.A."/>
        </authorList>
    </citation>
    <scope>NUCLEOTIDE SEQUENCE [LARGE SCALE GENOMIC DNA]</scope>
    <source>
        <strain evidence="2 3">S4</strain>
    </source>
</reference>
<dbReference type="OrthoDB" id="10538684at2759"/>
<dbReference type="AlphaFoldDB" id="A0A1Y1X0P6"/>
<keyword evidence="1" id="KW-0175">Coiled coil</keyword>
<reference evidence="2 3" key="2">
    <citation type="submission" date="2016-08" db="EMBL/GenBank/DDBJ databases">
        <title>Pervasive Adenine N6-methylation of Active Genes in Fungi.</title>
        <authorList>
            <consortium name="DOE Joint Genome Institute"/>
            <person name="Mondo S.J."/>
            <person name="Dannebaum R.O."/>
            <person name="Kuo R.C."/>
            <person name="Labutti K."/>
            <person name="Haridas S."/>
            <person name="Kuo A."/>
            <person name="Salamov A."/>
            <person name="Ahrendt S.R."/>
            <person name="Lipzen A."/>
            <person name="Sullivan W."/>
            <person name="Andreopoulos W.B."/>
            <person name="Clum A."/>
            <person name="Lindquist E."/>
            <person name="Daum C."/>
            <person name="Ramamoorthy G.K."/>
            <person name="Gryganskyi A."/>
            <person name="Culley D."/>
            <person name="Magnuson J.K."/>
            <person name="James T.Y."/>
            <person name="O'Malley M.A."/>
            <person name="Stajich J.E."/>
            <person name="Spatafora J.W."/>
            <person name="Visel A."/>
            <person name="Grigoriev I.V."/>
        </authorList>
    </citation>
    <scope>NUCLEOTIDE SEQUENCE [LARGE SCALE GENOMIC DNA]</scope>
    <source>
        <strain evidence="2 3">S4</strain>
    </source>
</reference>
<feature type="coiled-coil region" evidence="1">
    <location>
        <begin position="20"/>
        <end position="47"/>
    </location>
</feature>
<dbReference type="Proteomes" id="UP000193944">
    <property type="component" value="Unassembled WGS sequence"/>
</dbReference>
<evidence type="ECO:0000313" key="3">
    <source>
        <dbReference type="Proteomes" id="UP000193944"/>
    </source>
</evidence>
<organism evidence="2 3">
    <name type="scientific">Anaeromyces robustus</name>
    <dbReference type="NCBI Taxonomy" id="1754192"/>
    <lineage>
        <taxon>Eukaryota</taxon>
        <taxon>Fungi</taxon>
        <taxon>Fungi incertae sedis</taxon>
        <taxon>Chytridiomycota</taxon>
        <taxon>Chytridiomycota incertae sedis</taxon>
        <taxon>Neocallimastigomycetes</taxon>
        <taxon>Neocallimastigales</taxon>
        <taxon>Neocallimastigaceae</taxon>
        <taxon>Anaeromyces</taxon>
    </lineage>
</organism>
<evidence type="ECO:0000313" key="2">
    <source>
        <dbReference type="EMBL" id="ORX78986.1"/>
    </source>
</evidence>
<name>A0A1Y1X0P6_9FUNG</name>